<dbReference type="PROSITE" id="PS51900">
    <property type="entry name" value="CB"/>
    <property type="match status" value="1"/>
</dbReference>
<comment type="caution">
    <text evidence="8">The sequence shown here is derived from an EMBL/GenBank/DDBJ whole genome shotgun (WGS) entry which is preliminary data.</text>
</comment>
<dbReference type="AlphaFoldDB" id="A0A098LBH9"/>
<dbReference type="PANTHER" id="PTHR30349">
    <property type="entry name" value="PHAGE INTEGRASE-RELATED"/>
    <property type="match status" value="1"/>
</dbReference>
<feature type="domain" description="Core-binding (CB)" evidence="7">
    <location>
        <begin position="1"/>
        <end position="80"/>
    </location>
</feature>
<proteinExistence type="inferred from homology"/>
<dbReference type="InterPro" id="IPR050090">
    <property type="entry name" value="Tyrosine_recombinase_XerCD"/>
</dbReference>
<feature type="domain" description="Tyr recombinase" evidence="6">
    <location>
        <begin position="101"/>
        <end position="281"/>
    </location>
</feature>
<sequence length="287" mass="33490">MDEILLFKEYLSSIKRYSRHTVTAYITDVEQFNSLVCGLILSASRREIKDWIIHLYESGISTRSIARKIYCLRSFYKFCLKNELIEKSPMQNITTPKFSKKVVEFIPENIMMEVLDGIESGENRKLIRDKLLFELLYYTGCRVDEIINIKLSNINLSRREIKVNGKGNKERVVFISKSIVELIMTYNQKWKHKNKSGFLLVDNAGDQIYPMFVQRTINKYFPIKKIGFRVSAHTFRHSFASHLVNKGVPIFAIKDLLGHSTIASTEVYTHLRFSTLIDIHKRMHPKG</sequence>
<dbReference type="InterPro" id="IPR044068">
    <property type="entry name" value="CB"/>
</dbReference>
<evidence type="ECO:0000256" key="4">
    <source>
        <dbReference type="ARBA" id="ARBA00023172"/>
    </source>
</evidence>
<dbReference type="OrthoDB" id="9801717at2"/>
<evidence type="ECO:0000313" key="8">
    <source>
        <dbReference type="EMBL" id="GAL84245.1"/>
    </source>
</evidence>
<comment type="similarity">
    <text evidence="1">Belongs to the 'phage' integrase family.</text>
</comment>
<evidence type="ECO:0000313" key="9">
    <source>
        <dbReference type="Proteomes" id="UP000030185"/>
    </source>
</evidence>
<dbReference type="Pfam" id="PF00589">
    <property type="entry name" value="Phage_integrase"/>
    <property type="match status" value="1"/>
</dbReference>
<evidence type="ECO:0000259" key="7">
    <source>
        <dbReference type="PROSITE" id="PS51900"/>
    </source>
</evidence>
<reference evidence="8 9" key="1">
    <citation type="submission" date="2014-09" db="EMBL/GenBank/DDBJ databases">
        <title>Sporocytophaga myxococcoides PG-01 genome sequencing.</title>
        <authorList>
            <person name="Liu L."/>
            <person name="Gao P.J."/>
            <person name="Chen G.J."/>
            <person name="Wang L.S."/>
        </authorList>
    </citation>
    <scope>NUCLEOTIDE SEQUENCE [LARGE SCALE GENOMIC DNA]</scope>
    <source>
        <strain evidence="8 9">PG-01</strain>
    </source>
</reference>
<keyword evidence="2" id="KW-0229">DNA integration</keyword>
<dbReference type="GO" id="GO:0006310">
    <property type="term" value="P:DNA recombination"/>
    <property type="evidence" value="ECO:0007669"/>
    <property type="project" value="UniProtKB-KW"/>
</dbReference>
<gene>
    <name evidence="8" type="ORF">MYP_1473</name>
</gene>
<evidence type="ECO:0000256" key="3">
    <source>
        <dbReference type="ARBA" id="ARBA00023125"/>
    </source>
</evidence>
<protein>
    <submittedName>
        <fullName evidence="8">Integrase, site-specific recombinase</fullName>
    </submittedName>
</protein>
<accession>A0A098LBH9</accession>
<dbReference type="Pfam" id="PF02899">
    <property type="entry name" value="Phage_int_SAM_1"/>
    <property type="match status" value="1"/>
</dbReference>
<dbReference type="eggNOG" id="COG4974">
    <property type="taxonomic scope" value="Bacteria"/>
</dbReference>
<dbReference type="Proteomes" id="UP000030185">
    <property type="component" value="Unassembled WGS sequence"/>
</dbReference>
<organism evidence="8 9">
    <name type="scientific">Sporocytophaga myxococcoides</name>
    <dbReference type="NCBI Taxonomy" id="153721"/>
    <lineage>
        <taxon>Bacteria</taxon>
        <taxon>Pseudomonadati</taxon>
        <taxon>Bacteroidota</taxon>
        <taxon>Cytophagia</taxon>
        <taxon>Cytophagales</taxon>
        <taxon>Cytophagaceae</taxon>
        <taxon>Sporocytophaga</taxon>
    </lineage>
</organism>
<dbReference type="InterPro" id="IPR002104">
    <property type="entry name" value="Integrase_catalytic"/>
</dbReference>
<dbReference type="Gene3D" id="1.10.150.130">
    <property type="match status" value="1"/>
</dbReference>
<keyword evidence="3 5" id="KW-0238">DNA-binding</keyword>
<dbReference type="RefSeq" id="WP_045460480.1">
    <property type="nucleotide sequence ID" value="NZ_BBLT01000002.1"/>
</dbReference>
<dbReference type="GO" id="GO:0003677">
    <property type="term" value="F:DNA binding"/>
    <property type="evidence" value="ECO:0007669"/>
    <property type="project" value="UniProtKB-UniRule"/>
</dbReference>
<dbReference type="SUPFAM" id="SSF56349">
    <property type="entry name" value="DNA breaking-rejoining enzymes"/>
    <property type="match status" value="1"/>
</dbReference>
<dbReference type="InterPro" id="IPR004107">
    <property type="entry name" value="Integrase_SAM-like_N"/>
</dbReference>
<evidence type="ECO:0000256" key="1">
    <source>
        <dbReference type="ARBA" id="ARBA00008857"/>
    </source>
</evidence>
<dbReference type="GO" id="GO:0015074">
    <property type="term" value="P:DNA integration"/>
    <property type="evidence" value="ECO:0007669"/>
    <property type="project" value="UniProtKB-KW"/>
</dbReference>
<dbReference type="PROSITE" id="PS51898">
    <property type="entry name" value="TYR_RECOMBINASE"/>
    <property type="match status" value="1"/>
</dbReference>
<dbReference type="InterPro" id="IPR010998">
    <property type="entry name" value="Integrase_recombinase_N"/>
</dbReference>
<name>A0A098LBH9_9BACT</name>
<dbReference type="InterPro" id="IPR013762">
    <property type="entry name" value="Integrase-like_cat_sf"/>
</dbReference>
<evidence type="ECO:0000259" key="6">
    <source>
        <dbReference type="PROSITE" id="PS51898"/>
    </source>
</evidence>
<keyword evidence="9" id="KW-1185">Reference proteome</keyword>
<dbReference type="EMBL" id="BBLT01000002">
    <property type="protein sequence ID" value="GAL84245.1"/>
    <property type="molecule type" value="Genomic_DNA"/>
</dbReference>
<dbReference type="STRING" id="153721.MYP_1473"/>
<evidence type="ECO:0000256" key="2">
    <source>
        <dbReference type="ARBA" id="ARBA00022908"/>
    </source>
</evidence>
<keyword evidence="4" id="KW-0233">DNA recombination</keyword>
<evidence type="ECO:0000256" key="5">
    <source>
        <dbReference type="PROSITE-ProRule" id="PRU01248"/>
    </source>
</evidence>
<dbReference type="PANTHER" id="PTHR30349:SF41">
    <property type="entry name" value="INTEGRASE_RECOMBINASE PROTEIN MJ0367-RELATED"/>
    <property type="match status" value="1"/>
</dbReference>
<dbReference type="Gene3D" id="1.10.443.10">
    <property type="entry name" value="Intergrase catalytic core"/>
    <property type="match status" value="1"/>
</dbReference>
<dbReference type="InterPro" id="IPR011010">
    <property type="entry name" value="DNA_brk_join_enz"/>
</dbReference>